<dbReference type="HOGENOM" id="CLU_880996_0_0_1"/>
<evidence type="ECO:0000313" key="4">
    <source>
        <dbReference type="EnsemblPlants" id="AES81622"/>
    </source>
</evidence>
<dbReference type="STRING" id="3880.G7KYG1"/>
<keyword evidence="1" id="KW-1133">Transmembrane helix</keyword>
<protein>
    <submittedName>
        <fullName evidence="3">ABCG/PDR family ABC transporter, putative</fullName>
    </submittedName>
</protein>
<keyword evidence="1" id="KW-0472">Membrane</keyword>
<evidence type="ECO:0000256" key="1">
    <source>
        <dbReference type="SAM" id="Phobius"/>
    </source>
</evidence>
<accession>G7KYG1</accession>
<feature type="transmembrane region" description="Helical" evidence="1">
    <location>
        <begin position="285"/>
        <end position="308"/>
    </location>
</feature>
<dbReference type="Proteomes" id="UP000002051">
    <property type="component" value="Unassembled WGS sequence"/>
</dbReference>
<reference evidence="4" key="3">
    <citation type="submission" date="2015-04" db="UniProtKB">
        <authorList>
            <consortium name="EnsemblPlants"/>
        </authorList>
    </citation>
    <scope>IDENTIFICATION</scope>
    <source>
        <strain evidence="4">cv. Jemalong A17</strain>
    </source>
</reference>
<dbReference type="InterPro" id="IPR029481">
    <property type="entry name" value="ABC_trans_N"/>
</dbReference>
<dbReference type="eggNOG" id="KOG0065">
    <property type="taxonomic scope" value="Eukaryota"/>
</dbReference>
<reference evidence="3 5" key="1">
    <citation type="journal article" date="2011" name="Nature">
        <title>The Medicago genome provides insight into the evolution of rhizobial symbioses.</title>
        <authorList>
            <person name="Young N.D."/>
            <person name="Debelle F."/>
            <person name="Oldroyd G.E."/>
            <person name="Geurts R."/>
            <person name="Cannon S.B."/>
            <person name="Udvardi M.K."/>
            <person name="Benedito V.A."/>
            <person name="Mayer K.F."/>
            <person name="Gouzy J."/>
            <person name="Schoof H."/>
            <person name="Van de Peer Y."/>
            <person name="Proost S."/>
            <person name="Cook D.R."/>
            <person name="Meyers B.C."/>
            <person name="Spannagl M."/>
            <person name="Cheung F."/>
            <person name="De Mita S."/>
            <person name="Krishnakumar V."/>
            <person name="Gundlach H."/>
            <person name="Zhou S."/>
            <person name="Mudge J."/>
            <person name="Bharti A.K."/>
            <person name="Murray J.D."/>
            <person name="Naoumkina M.A."/>
            <person name="Rosen B."/>
            <person name="Silverstein K.A."/>
            <person name="Tang H."/>
            <person name="Rombauts S."/>
            <person name="Zhao P.X."/>
            <person name="Zhou P."/>
            <person name="Barbe V."/>
            <person name="Bardou P."/>
            <person name="Bechner M."/>
            <person name="Bellec A."/>
            <person name="Berger A."/>
            <person name="Berges H."/>
            <person name="Bidwell S."/>
            <person name="Bisseling T."/>
            <person name="Choisne N."/>
            <person name="Couloux A."/>
            <person name="Denny R."/>
            <person name="Deshpande S."/>
            <person name="Dai X."/>
            <person name="Doyle J.J."/>
            <person name="Dudez A.M."/>
            <person name="Farmer A.D."/>
            <person name="Fouteau S."/>
            <person name="Franken C."/>
            <person name="Gibelin C."/>
            <person name="Gish J."/>
            <person name="Goldstein S."/>
            <person name="Gonzalez A.J."/>
            <person name="Green P.J."/>
            <person name="Hallab A."/>
            <person name="Hartog M."/>
            <person name="Hua A."/>
            <person name="Humphray S.J."/>
            <person name="Jeong D.H."/>
            <person name="Jing Y."/>
            <person name="Jocker A."/>
            <person name="Kenton S.M."/>
            <person name="Kim D.J."/>
            <person name="Klee K."/>
            <person name="Lai H."/>
            <person name="Lang C."/>
            <person name="Lin S."/>
            <person name="Macmil S.L."/>
            <person name="Magdelenat G."/>
            <person name="Matthews L."/>
            <person name="McCorrison J."/>
            <person name="Monaghan E.L."/>
            <person name="Mun J.H."/>
            <person name="Najar F.Z."/>
            <person name="Nicholson C."/>
            <person name="Noirot C."/>
            <person name="O'Bleness M."/>
            <person name="Paule C.R."/>
            <person name="Poulain J."/>
            <person name="Prion F."/>
            <person name="Qin B."/>
            <person name="Qu C."/>
            <person name="Retzel E.F."/>
            <person name="Riddle C."/>
            <person name="Sallet E."/>
            <person name="Samain S."/>
            <person name="Samson N."/>
            <person name="Sanders I."/>
            <person name="Saurat O."/>
            <person name="Scarpelli C."/>
            <person name="Schiex T."/>
            <person name="Segurens B."/>
            <person name="Severin A.J."/>
            <person name="Sherrier D.J."/>
            <person name="Shi R."/>
            <person name="Sims S."/>
            <person name="Singer S.R."/>
            <person name="Sinharoy S."/>
            <person name="Sterck L."/>
            <person name="Viollet A."/>
            <person name="Wang B.B."/>
            <person name="Wang K."/>
            <person name="Wang M."/>
            <person name="Wang X."/>
            <person name="Warfsmann J."/>
            <person name="Weissenbach J."/>
            <person name="White D.D."/>
            <person name="White J.D."/>
            <person name="Wiley G.B."/>
            <person name="Wincker P."/>
            <person name="Xing Y."/>
            <person name="Yang L."/>
            <person name="Yao Z."/>
            <person name="Ying F."/>
            <person name="Zhai J."/>
            <person name="Zhou L."/>
            <person name="Zuber A."/>
            <person name="Denarie J."/>
            <person name="Dixon R.A."/>
            <person name="May G.D."/>
            <person name="Schwartz D.C."/>
            <person name="Rogers J."/>
            <person name="Quetier F."/>
            <person name="Town C.D."/>
            <person name="Roe B.A."/>
        </authorList>
    </citation>
    <scope>NUCLEOTIDE SEQUENCE [LARGE SCALE GENOMIC DNA]</scope>
    <source>
        <strain evidence="3">A17</strain>
        <strain evidence="4 5">cv. Jemalong A17</strain>
    </source>
</reference>
<dbReference type="PaxDb" id="3880-AES81622"/>
<name>G7KYG1_MEDTR</name>
<dbReference type="Pfam" id="PF14510">
    <property type="entry name" value="ABC_trans_N"/>
    <property type="match status" value="1"/>
</dbReference>
<evidence type="ECO:0000313" key="5">
    <source>
        <dbReference type="Proteomes" id="UP000002051"/>
    </source>
</evidence>
<proteinExistence type="predicted"/>
<keyword evidence="1" id="KW-0812">Transmembrane</keyword>
<dbReference type="AlphaFoldDB" id="G7KYG1"/>
<sequence length="316" mass="36390">MESSIDGEGSFKGSHKRSFSRFRSSSLMSIDIENVFPNSVNREENDDEEALKWAAIQRLPTVARLRRGLLTTSKGQVCEIDVYKLGQQERRYLIDRLVRIADVDNEKLLLKLRDRIHRVGINLPTIEVRFQHLKIEAEVHVGKRALPTLTNYALDLVEVPLNYILRRRRRQHVNILKDVRLRSRKYNSIGRVRGLNPDSPMTLLLGPPSSGKTTLLLALAGKLDPKLKRTPVWWRWFYLINPAAWSLNGLVTSQFGDIKDSLDFNGRIIPIQDFLRDYFGFKYEFLGIVAVIVVGFTIGFVLIFAISIKTSNFQRR</sequence>
<gene>
    <name evidence="3" type="ordered locus">MTR_7g098790</name>
</gene>
<reference evidence="3 5" key="2">
    <citation type="journal article" date="2014" name="BMC Genomics">
        <title>An improved genome release (version Mt4.0) for the model legume Medicago truncatula.</title>
        <authorList>
            <person name="Tang H."/>
            <person name="Krishnakumar V."/>
            <person name="Bidwell S."/>
            <person name="Rosen B."/>
            <person name="Chan A."/>
            <person name="Zhou S."/>
            <person name="Gentzbittel L."/>
            <person name="Childs K.L."/>
            <person name="Yandell M."/>
            <person name="Gundlach H."/>
            <person name="Mayer K.F."/>
            <person name="Schwartz D.C."/>
            <person name="Town C.D."/>
        </authorList>
    </citation>
    <scope>GENOME REANNOTATION</scope>
    <source>
        <strain evidence="4 5">cv. Jemalong A17</strain>
    </source>
</reference>
<evidence type="ECO:0000259" key="2">
    <source>
        <dbReference type="Pfam" id="PF14510"/>
    </source>
</evidence>
<evidence type="ECO:0000313" key="3">
    <source>
        <dbReference type="EMBL" id="AES81622.1"/>
    </source>
</evidence>
<dbReference type="SUPFAM" id="SSF52540">
    <property type="entry name" value="P-loop containing nucleoside triphosphate hydrolases"/>
    <property type="match status" value="1"/>
</dbReference>
<keyword evidence="5" id="KW-1185">Reference proteome</keyword>
<dbReference type="EnsemblPlants" id="AES81622">
    <property type="protein sequence ID" value="AES81622"/>
    <property type="gene ID" value="MTR_7g098790"/>
</dbReference>
<organism evidence="3 5">
    <name type="scientific">Medicago truncatula</name>
    <name type="common">Barrel medic</name>
    <name type="synonym">Medicago tribuloides</name>
    <dbReference type="NCBI Taxonomy" id="3880"/>
    <lineage>
        <taxon>Eukaryota</taxon>
        <taxon>Viridiplantae</taxon>
        <taxon>Streptophyta</taxon>
        <taxon>Embryophyta</taxon>
        <taxon>Tracheophyta</taxon>
        <taxon>Spermatophyta</taxon>
        <taxon>Magnoliopsida</taxon>
        <taxon>eudicotyledons</taxon>
        <taxon>Gunneridae</taxon>
        <taxon>Pentapetalae</taxon>
        <taxon>rosids</taxon>
        <taxon>fabids</taxon>
        <taxon>Fabales</taxon>
        <taxon>Fabaceae</taxon>
        <taxon>Papilionoideae</taxon>
        <taxon>50 kb inversion clade</taxon>
        <taxon>NPAAA clade</taxon>
        <taxon>Hologalegina</taxon>
        <taxon>IRL clade</taxon>
        <taxon>Trifolieae</taxon>
        <taxon>Medicago</taxon>
    </lineage>
</organism>
<dbReference type="PANTHER" id="PTHR48040">
    <property type="entry name" value="PLEIOTROPIC DRUG RESISTANCE PROTEIN 1-LIKE ISOFORM X1"/>
    <property type="match status" value="1"/>
</dbReference>
<feature type="domain" description="Pleiotropic ABC efflux transporter N-terminal" evidence="2">
    <location>
        <begin position="103"/>
        <end position="151"/>
    </location>
</feature>
<dbReference type="InterPro" id="IPR027417">
    <property type="entry name" value="P-loop_NTPase"/>
</dbReference>
<dbReference type="EMBL" id="CM001223">
    <property type="protein sequence ID" value="AES81622.1"/>
    <property type="molecule type" value="Genomic_DNA"/>
</dbReference>
<dbReference type="PANTHER" id="PTHR48040:SF20">
    <property type="entry name" value="PLEIOTROPIC DRUG RESISTANCE PROTEIN 1"/>
    <property type="match status" value="1"/>
</dbReference>